<evidence type="ECO:0000256" key="4">
    <source>
        <dbReference type="ARBA" id="ARBA00022692"/>
    </source>
</evidence>
<feature type="transmembrane region" description="Helical" evidence="7">
    <location>
        <begin position="192"/>
        <end position="212"/>
    </location>
</feature>
<keyword evidence="6 7" id="KW-0472">Membrane</keyword>
<comment type="subcellular location">
    <subcellularLocation>
        <location evidence="1">Cell membrane</location>
        <topology evidence="1">Multi-pass membrane protein</topology>
    </subcellularLocation>
</comment>
<feature type="transmembrane region" description="Helical" evidence="7">
    <location>
        <begin position="79"/>
        <end position="101"/>
    </location>
</feature>
<evidence type="ECO:0000256" key="6">
    <source>
        <dbReference type="ARBA" id="ARBA00023136"/>
    </source>
</evidence>
<gene>
    <name evidence="9" type="ORF">GCM10009676_41460</name>
</gene>
<evidence type="ECO:0000259" key="8">
    <source>
        <dbReference type="Pfam" id="PF00892"/>
    </source>
</evidence>
<keyword evidence="3" id="KW-1003">Cell membrane</keyword>
<keyword evidence="4 7" id="KW-0812">Transmembrane</keyword>
<feature type="transmembrane region" description="Helical" evidence="7">
    <location>
        <begin position="161"/>
        <end position="180"/>
    </location>
</feature>
<keyword evidence="5 7" id="KW-1133">Transmembrane helix</keyword>
<feature type="domain" description="EamA" evidence="8">
    <location>
        <begin position="23"/>
        <end position="150"/>
    </location>
</feature>
<protein>
    <submittedName>
        <fullName evidence="9">EamA family transporter</fullName>
    </submittedName>
</protein>
<evidence type="ECO:0000256" key="5">
    <source>
        <dbReference type="ARBA" id="ARBA00022989"/>
    </source>
</evidence>
<feature type="transmembrane region" description="Helical" evidence="7">
    <location>
        <begin position="232"/>
        <end position="250"/>
    </location>
</feature>
<dbReference type="InterPro" id="IPR037185">
    <property type="entry name" value="EmrE-like"/>
</dbReference>
<feature type="transmembrane region" description="Helical" evidence="7">
    <location>
        <begin position="134"/>
        <end position="155"/>
    </location>
</feature>
<feature type="domain" description="EamA" evidence="8">
    <location>
        <begin position="162"/>
        <end position="304"/>
    </location>
</feature>
<feature type="transmembrane region" description="Helical" evidence="7">
    <location>
        <begin position="50"/>
        <end position="67"/>
    </location>
</feature>
<feature type="transmembrane region" description="Helical" evidence="7">
    <location>
        <begin position="107"/>
        <end position="127"/>
    </location>
</feature>
<comment type="similarity">
    <text evidence="2">Belongs to the EamA transporter family.</text>
</comment>
<accession>A0ABN1WK23</accession>
<evidence type="ECO:0000256" key="7">
    <source>
        <dbReference type="SAM" id="Phobius"/>
    </source>
</evidence>
<proteinExistence type="inferred from homology"/>
<keyword evidence="10" id="KW-1185">Reference proteome</keyword>
<feature type="transmembrane region" description="Helical" evidence="7">
    <location>
        <begin position="262"/>
        <end position="282"/>
    </location>
</feature>
<evidence type="ECO:0000256" key="3">
    <source>
        <dbReference type="ARBA" id="ARBA00022475"/>
    </source>
</evidence>
<dbReference type="PANTHER" id="PTHR42920:SF5">
    <property type="entry name" value="EAMA DOMAIN-CONTAINING PROTEIN"/>
    <property type="match status" value="1"/>
</dbReference>
<dbReference type="Pfam" id="PF00892">
    <property type="entry name" value="EamA"/>
    <property type="match status" value="2"/>
</dbReference>
<dbReference type="EMBL" id="BAAALN010000018">
    <property type="protein sequence ID" value="GAA1250475.1"/>
    <property type="molecule type" value="Genomic_DNA"/>
</dbReference>
<evidence type="ECO:0000313" key="9">
    <source>
        <dbReference type="EMBL" id="GAA1250475.1"/>
    </source>
</evidence>
<organism evidence="9 10">
    <name type="scientific">Prauserella halophila</name>
    <dbReference type="NCBI Taxonomy" id="185641"/>
    <lineage>
        <taxon>Bacteria</taxon>
        <taxon>Bacillati</taxon>
        <taxon>Actinomycetota</taxon>
        <taxon>Actinomycetes</taxon>
        <taxon>Pseudonocardiales</taxon>
        <taxon>Pseudonocardiaceae</taxon>
        <taxon>Prauserella</taxon>
    </lineage>
</organism>
<sequence length="314" mass="31763">MVGLLQKPARVSVRARATVLSTTSWVLFATSGPVAKTVMAAGWSPAAVTSARIGLAAAILIPVVAVMRPQALRFRRAELGLLFGYGLLGVAGVQLLFFVAISRVPVGVAMVLVNLAPALVALWVRLVRRTRLPGLVWLGIGLAVAGLVLVAEIWHGVRLDLIGLAAGLAAAVCSAGYFLIGERGANRHDSFGLTAGGLAIGAVAVIVVAPPWLPGSGMLDVSAGIGGLHAPVWLILVLLAALGTALPYLAGLRALRDLPPALASVLSLVEPLVAAGLAWVLLGQALGPLQLVGAAALLAGAVVVQLAAPQSGAT</sequence>
<dbReference type="PANTHER" id="PTHR42920">
    <property type="entry name" value="OS03G0707200 PROTEIN-RELATED"/>
    <property type="match status" value="1"/>
</dbReference>
<evidence type="ECO:0000256" key="1">
    <source>
        <dbReference type="ARBA" id="ARBA00004651"/>
    </source>
</evidence>
<dbReference type="Proteomes" id="UP001500653">
    <property type="component" value="Unassembled WGS sequence"/>
</dbReference>
<evidence type="ECO:0000313" key="10">
    <source>
        <dbReference type="Proteomes" id="UP001500653"/>
    </source>
</evidence>
<dbReference type="SUPFAM" id="SSF103481">
    <property type="entry name" value="Multidrug resistance efflux transporter EmrE"/>
    <property type="match status" value="2"/>
</dbReference>
<evidence type="ECO:0000256" key="2">
    <source>
        <dbReference type="ARBA" id="ARBA00007362"/>
    </source>
</evidence>
<reference evidence="9 10" key="1">
    <citation type="journal article" date="2019" name="Int. J. Syst. Evol. Microbiol.">
        <title>The Global Catalogue of Microorganisms (GCM) 10K type strain sequencing project: providing services to taxonomists for standard genome sequencing and annotation.</title>
        <authorList>
            <consortium name="The Broad Institute Genomics Platform"/>
            <consortium name="The Broad Institute Genome Sequencing Center for Infectious Disease"/>
            <person name="Wu L."/>
            <person name="Ma J."/>
        </authorList>
    </citation>
    <scope>NUCLEOTIDE SEQUENCE [LARGE SCALE GENOMIC DNA]</scope>
    <source>
        <strain evidence="9 10">JCM 13023</strain>
    </source>
</reference>
<name>A0ABN1WK23_9PSEU</name>
<comment type="caution">
    <text evidence="9">The sequence shown here is derived from an EMBL/GenBank/DDBJ whole genome shotgun (WGS) entry which is preliminary data.</text>
</comment>
<feature type="transmembrane region" description="Helical" evidence="7">
    <location>
        <begin position="288"/>
        <end position="308"/>
    </location>
</feature>
<dbReference type="InterPro" id="IPR051258">
    <property type="entry name" value="Diverse_Substrate_Transporter"/>
</dbReference>
<dbReference type="InterPro" id="IPR000620">
    <property type="entry name" value="EamA_dom"/>
</dbReference>